<feature type="region of interest" description="Disordered" evidence="1">
    <location>
        <begin position="53"/>
        <end position="76"/>
    </location>
</feature>
<name>A0A831RJR6_9GAMM</name>
<dbReference type="InterPro" id="IPR019291">
    <property type="entry name" value="Host_attachment_protein"/>
</dbReference>
<dbReference type="EMBL" id="DRKP01000022">
    <property type="protein sequence ID" value="HEB95162.1"/>
    <property type="molecule type" value="Genomic_DNA"/>
</dbReference>
<reference evidence="2" key="1">
    <citation type="journal article" date="2020" name="mSystems">
        <title>Genome- and Community-Level Interaction Insights into Carbon Utilization and Element Cycling Functions of Hydrothermarchaeota in Hydrothermal Sediment.</title>
        <authorList>
            <person name="Zhou Z."/>
            <person name="Liu Y."/>
            <person name="Xu W."/>
            <person name="Pan J."/>
            <person name="Luo Z.H."/>
            <person name="Li M."/>
        </authorList>
    </citation>
    <scope>NUCLEOTIDE SEQUENCE [LARGE SCALE GENOMIC DNA]</scope>
    <source>
        <strain evidence="2">HyVt-443</strain>
    </source>
</reference>
<evidence type="ECO:0000256" key="1">
    <source>
        <dbReference type="SAM" id="MobiDB-lite"/>
    </source>
</evidence>
<sequence length="166" mass="18601">MRKYLVVAADGSRARIFDLVPAEYPELESSPNLVEIEDLINPEMEEKGRDIWSEEKSGRGKAPGGGPAHGYDDHRGRHLDEIGQRFARSVAGEIAGRIRERGSDTLVLAAEHRFLGYLREALQSSLDDSVEVTDTDLNISKLSPIELHEHLARQQLIPERRPPQGR</sequence>
<dbReference type="Pfam" id="PF10116">
    <property type="entry name" value="Host_attach"/>
    <property type="match status" value="1"/>
</dbReference>
<dbReference type="Proteomes" id="UP000886251">
    <property type="component" value="Unassembled WGS sequence"/>
</dbReference>
<evidence type="ECO:0000313" key="2">
    <source>
        <dbReference type="EMBL" id="HEB95162.1"/>
    </source>
</evidence>
<proteinExistence type="predicted"/>
<dbReference type="AlphaFoldDB" id="A0A831RJR6"/>
<gene>
    <name evidence="2" type="ORF">ENI96_01865</name>
</gene>
<comment type="caution">
    <text evidence="2">The sequence shown here is derived from an EMBL/GenBank/DDBJ whole genome shotgun (WGS) entry which is preliminary data.</text>
</comment>
<protein>
    <submittedName>
        <fullName evidence="2">Host attachment protein</fullName>
    </submittedName>
</protein>
<organism evidence="2">
    <name type="scientific">Sedimenticola thiotaurini</name>
    <dbReference type="NCBI Taxonomy" id="1543721"/>
    <lineage>
        <taxon>Bacteria</taxon>
        <taxon>Pseudomonadati</taxon>
        <taxon>Pseudomonadota</taxon>
        <taxon>Gammaproteobacteria</taxon>
        <taxon>Chromatiales</taxon>
        <taxon>Sedimenticolaceae</taxon>
        <taxon>Sedimenticola</taxon>
    </lineage>
</organism>
<accession>A0A831RJR6</accession>